<dbReference type="PROSITE" id="PS51257">
    <property type="entry name" value="PROKAR_LIPOPROTEIN"/>
    <property type="match status" value="1"/>
</dbReference>
<evidence type="ECO:0000256" key="1">
    <source>
        <dbReference type="SAM" id="SignalP"/>
    </source>
</evidence>
<dbReference type="Proteomes" id="UP000289821">
    <property type="component" value="Unassembled WGS sequence"/>
</dbReference>
<comment type="caution">
    <text evidence="2">The sequence shown here is derived from an EMBL/GenBank/DDBJ whole genome shotgun (WGS) entry which is preliminary data.</text>
</comment>
<keyword evidence="1" id="KW-0732">Signal</keyword>
<accession>A0A4Q0NQV7</accession>
<dbReference type="Pfam" id="PF15418">
    <property type="entry name" value="DUF4625"/>
    <property type="match status" value="1"/>
</dbReference>
<dbReference type="InterPro" id="IPR027829">
    <property type="entry name" value="DUF4625"/>
</dbReference>
<feature type="chain" id="PRO_5020417645" description="DUF4625 domain-containing protein" evidence="1">
    <location>
        <begin position="22"/>
        <end position="296"/>
    </location>
</feature>
<feature type="signal peptide" evidence="1">
    <location>
        <begin position="1"/>
        <end position="21"/>
    </location>
</feature>
<evidence type="ECO:0000313" key="2">
    <source>
        <dbReference type="EMBL" id="RXG11440.1"/>
    </source>
</evidence>
<evidence type="ECO:0000313" key="3">
    <source>
        <dbReference type="Proteomes" id="UP000289821"/>
    </source>
</evidence>
<dbReference type="RefSeq" id="WP_128762878.1">
    <property type="nucleotide sequence ID" value="NZ_QOVI01000011.1"/>
</dbReference>
<keyword evidence="3" id="KW-1185">Reference proteome</keyword>
<reference evidence="2 3" key="1">
    <citation type="submission" date="2018-07" db="EMBL/GenBank/DDBJ databases">
        <title>Leeuwenhoekiella genomics.</title>
        <authorList>
            <person name="Tahon G."/>
            <person name="Willems A."/>
        </authorList>
    </citation>
    <scope>NUCLEOTIDE SEQUENCE [LARGE SCALE GENOMIC DNA]</scope>
    <source>
        <strain evidence="2 3">R-50232</strain>
    </source>
</reference>
<gene>
    <name evidence="2" type="ORF">DSM04_11151</name>
</gene>
<dbReference type="EMBL" id="QOVI01000011">
    <property type="protein sequence ID" value="RXG11440.1"/>
    <property type="molecule type" value="Genomic_DNA"/>
</dbReference>
<evidence type="ECO:0008006" key="4">
    <source>
        <dbReference type="Google" id="ProtNLM"/>
    </source>
</evidence>
<dbReference type="AlphaFoldDB" id="A0A4Q0NQV7"/>
<protein>
    <recommendedName>
        <fullName evidence="4">DUF4625 domain-containing protein</fullName>
    </recommendedName>
</protein>
<sequence>MKTTKFLALLFVSLFTITACTNDDDEIILEEPTISDVEVGLNNNEIGVIGRDFHLNAELLAGDKIDLVKVSITPKIGEAYTSDWSFEITFDEFKGAKNATVHKHFDIPEDAPEGVFDFIITVTDENGTSLEETRDIKIYAPENLPVDPQLYAMYTYKNEMYIEVPSETKFTKKDTLKSQSFISGVKGDGKMYLLLINKKHNHRPESIDNIDFSKAIVYDVSEHKNEEEVFTANNHLYYEVPSLIIGATNDNDAPQPNSIEGDKSWDNGEYYFGVVYTNTTYNISVYHYTEITLTGF</sequence>
<proteinExistence type="predicted"/>
<name>A0A4Q0NQV7_9FLAO</name>
<organism evidence="2 3">
    <name type="scientific">Leeuwenhoekiella aestuarii</name>
    <dbReference type="NCBI Taxonomy" id="2249426"/>
    <lineage>
        <taxon>Bacteria</taxon>
        <taxon>Pseudomonadati</taxon>
        <taxon>Bacteroidota</taxon>
        <taxon>Flavobacteriia</taxon>
        <taxon>Flavobacteriales</taxon>
        <taxon>Flavobacteriaceae</taxon>
        <taxon>Leeuwenhoekiella</taxon>
    </lineage>
</organism>